<sequence length="88" mass="10113">VVRWSLHHFLPLKPLSTDTATQKKSSSSWYLHIRDLKAFLLFFPPGNLGRRGDLWPWRTIRDSRSLDPSVFPLYFGCFVVIGDGCSTC</sequence>
<dbReference type="OrthoDB" id="9989112at2759"/>
<dbReference type="Proteomes" id="UP001055439">
    <property type="component" value="Chromosome 8"/>
</dbReference>
<accession>A0A9E7HE23</accession>
<proteinExistence type="predicted"/>
<reference evidence="1" key="1">
    <citation type="submission" date="2022-05" db="EMBL/GenBank/DDBJ databases">
        <title>The Musa troglodytarum L. genome provides insights into the mechanism of non-climacteric behaviour and enrichment of carotenoids.</title>
        <authorList>
            <person name="Wang J."/>
        </authorList>
    </citation>
    <scope>NUCLEOTIDE SEQUENCE</scope>
    <source>
        <tissue evidence="1">Leaf</tissue>
    </source>
</reference>
<keyword evidence="2" id="KW-1185">Reference proteome</keyword>
<protein>
    <submittedName>
        <fullName evidence="1">Ras-related protein</fullName>
    </submittedName>
</protein>
<evidence type="ECO:0000313" key="2">
    <source>
        <dbReference type="Proteomes" id="UP001055439"/>
    </source>
</evidence>
<evidence type="ECO:0000313" key="1">
    <source>
        <dbReference type="EMBL" id="URE31480.1"/>
    </source>
</evidence>
<dbReference type="AlphaFoldDB" id="A0A9E7HE23"/>
<gene>
    <name evidence="1" type="ORF">MUK42_05844</name>
</gene>
<organism evidence="1 2">
    <name type="scientific">Musa troglodytarum</name>
    <name type="common">fe'i banana</name>
    <dbReference type="NCBI Taxonomy" id="320322"/>
    <lineage>
        <taxon>Eukaryota</taxon>
        <taxon>Viridiplantae</taxon>
        <taxon>Streptophyta</taxon>
        <taxon>Embryophyta</taxon>
        <taxon>Tracheophyta</taxon>
        <taxon>Spermatophyta</taxon>
        <taxon>Magnoliopsida</taxon>
        <taxon>Liliopsida</taxon>
        <taxon>Zingiberales</taxon>
        <taxon>Musaceae</taxon>
        <taxon>Musa</taxon>
    </lineage>
</organism>
<dbReference type="EMBL" id="CP097510">
    <property type="protein sequence ID" value="URE31480.1"/>
    <property type="molecule type" value="Genomic_DNA"/>
</dbReference>
<name>A0A9E7HE23_9LILI</name>
<feature type="non-terminal residue" evidence="1">
    <location>
        <position position="1"/>
    </location>
</feature>